<organism evidence="9 10">
    <name type="scientific">Clostridium fungisolvens</name>
    <dbReference type="NCBI Taxonomy" id="1604897"/>
    <lineage>
        <taxon>Bacteria</taxon>
        <taxon>Bacillati</taxon>
        <taxon>Bacillota</taxon>
        <taxon>Clostridia</taxon>
        <taxon>Eubacteriales</taxon>
        <taxon>Clostridiaceae</taxon>
        <taxon>Clostridium</taxon>
    </lineage>
</organism>
<dbReference type="InterPro" id="IPR022415">
    <property type="entry name" value="ATP-guanido_PTrfase_AS"/>
</dbReference>
<keyword evidence="4 5" id="KW-0067">ATP-binding</keyword>
<dbReference type="PROSITE" id="PS00112">
    <property type="entry name" value="PHOSPHAGEN_KINASE"/>
    <property type="match status" value="1"/>
</dbReference>
<dbReference type="EC" id="2.7.14.1" evidence="5"/>
<dbReference type="InterPro" id="IPR022414">
    <property type="entry name" value="ATP-guanido_PTrfase_cat"/>
</dbReference>
<evidence type="ECO:0000256" key="2">
    <source>
        <dbReference type="ARBA" id="ARBA00022741"/>
    </source>
</evidence>
<feature type="binding site" evidence="5 6">
    <location>
        <begin position="198"/>
        <end position="203"/>
    </location>
    <ligand>
        <name>ATP</name>
        <dbReference type="ChEBI" id="CHEBI:30616"/>
    </ligand>
</feature>
<evidence type="ECO:0000313" key="10">
    <source>
        <dbReference type="Proteomes" id="UP000580568"/>
    </source>
</evidence>
<dbReference type="Proteomes" id="UP000580568">
    <property type="component" value="Unassembled WGS sequence"/>
</dbReference>
<accession>A0A6V8SMB6</accession>
<keyword evidence="10" id="KW-1185">Reference proteome</keyword>
<proteinExistence type="inferred from homology"/>
<evidence type="ECO:0000313" key="9">
    <source>
        <dbReference type="EMBL" id="GFP77916.1"/>
    </source>
</evidence>
<feature type="binding site" evidence="5 6">
    <location>
        <begin position="167"/>
        <end position="171"/>
    </location>
    <ligand>
        <name>ATP</name>
        <dbReference type="ChEBI" id="CHEBI:30616"/>
    </ligand>
</feature>
<dbReference type="Gene3D" id="3.30.590.10">
    <property type="entry name" value="Glutamine synthetase/guanido kinase, catalytic domain"/>
    <property type="match status" value="1"/>
</dbReference>
<comment type="function">
    <text evidence="5">Catalyzes the specific phosphorylation of arginine residues in proteins.</text>
</comment>
<evidence type="ECO:0000259" key="8">
    <source>
        <dbReference type="PROSITE" id="PS51510"/>
    </source>
</evidence>
<feature type="binding site" evidence="5 6">
    <location>
        <begin position="18"/>
        <end position="22"/>
    </location>
    <ligand>
        <name>ATP</name>
        <dbReference type="ChEBI" id="CHEBI:30616"/>
    </ligand>
</feature>
<dbReference type="HAMAP" id="MF_00602">
    <property type="entry name" value="Prot_Arg_kinase"/>
    <property type="match status" value="1"/>
</dbReference>
<dbReference type="InterPro" id="IPR000749">
    <property type="entry name" value="ATP-guanido_PTrfase"/>
</dbReference>
<dbReference type="RefSeq" id="WP_183279250.1">
    <property type="nucleotide sequence ID" value="NZ_BLZR01000001.1"/>
</dbReference>
<evidence type="ECO:0000256" key="1">
    <source>
        <dbReference type="ARBA" id="ARBA00022679"/>
    </source>
</evidence>
<feature type="domain" description="Phosphagen kinase C-terminal" evidence="8">
    <location>
        <begin position="15"/>
        <end position="245"/>
    </location>
</feature>
<feature type="binding site" evidence="5 6">
    <location>
        <position position="116"/>
    </location>
    <ligand>
        <name>ATP</name>
        <dbReference type="ChEBI" id="CHEBI:30616"/>
    </ligand>
</feature>
<dbReference type="GO" id="GO:0046314">
    <property type="term" value="P:phosphocreatine biosynthetic process"/>
    <property type="evidence" value="ECO:0007669"/>
    <property type="project" value="InterPro"/>
</dbReference>
<dbReference type="GO" id="GO:1990424">
    <property type="term" value="F:protein arginine kinase activity"/>
    <property type="evidence" value="ECO:0007669"/>
    <property type="project" value="UniProtKB-EC"/>
</dbReference>
<dbReference type="InterPro" id="IPR023660">
    <property type="entry name" value="Arg_Kinase"/>
</dbReference>
<evidence type="ECO:0000256" key="5">
    <source>
        <dbReference type="HAMAP-Rule" id="MF_00602"/>
    </source>
</evidence>
<keyword evidence="1 5" id="KW-0808">Transferase</keyword>
<dbReference type="AlphaFoldDB" id="A0A6V8SMB6"/>
<keyword evidence="3 5" id="KW-0418">Kinase</keyword>
<dbReference type="GO" id="GO:0004111">
    <property type="term" value="F:creatine kinase activity"/>
    <property type="evidence" value="ECO:0007669"/>
    <property type="project" value="InterPro"/>
</dbReference>
<dbReference type="NCBIfam" id="NF002194">
    <property type="entry name" value="PRK01059.1-4"/>
    <property type="match status" value="1"/>
</dbReference>
<evidence type="ECO:0000256" key="3">
    <source>
        <dbReference type="ARBA" id="ARBA00022777"/>
    </source>
</evidence>
<comment type="caution">
    <text evidence="9">The sequence shown here is derived from an EMBL/GenBank/DDBJ whole genome shotgun (WGS) entry which is preliminary data.</text>
</comment>
<dbReference type="PROSITE" id="PS51510">
    <property type="entry name" value="PHOSPHAGEN_KINASE_C"/>
    <property type="match status" value="1"/>
</dbReference>
<keyword evidence="2 5" id="KW-0547">Nucleotide-binding</keyword>
<evidence type="ECO:0000256" key="7">
    <source>
        <dbReference type="RuleBase" id="RU000505"/>
    </source>
</evidence>
<dbReference type="GO" id="GO:0005524">
    <property type="term" value="F:ATP binding"/>
    <property type="evidence" value="ECO:0007669"/>
    <property type="project" value="UniProtKB-UniRule"/>
</dbReference>
<comment type="similarity">
    <text evidence="5 6 7">Belongs to the ATP:guanido phosphotransferase family.</text>
</comment>
<dbReference type="CDD" id="cd07930">
    <property type="entry name" value="bacterial_phosphagen_kinase"/>
    <property type="match status" value="1"/>
</dbReference>
<gene>
    <name evidence="5" type="primary">mcsB</name>
    <name evidence="9" type="ORF">bsdtw1_04090</name>
</gene>
<dbReference type="Pfam" id="PF00217">
    <property type="entry name" value="ATP-gua_Ptrans"/>
    <property type="match status" value="1"/>
</dbReference>
<name>A0A6V8SMB6_9CLOT</name>
<dbReference type="SUPFAM" id="SSF55931">
    <property type="entry name" value="Glutamine synthetase/guanido kinase"/>
    <property type="match status" value="1"/>
</dbReference>
<evidence type="ECO:0000256" key="6">
    <source>
        <dbReference type="PROSITE-ProRule" id="PRU00843"/>
    </source>
</evidence>
<dbReference type="PANTHER" id="PTHR11547">
    <property type="entry name" value="ARGININE OR CREATINE KINASE"/>
    <property type="match status" value="1"/>
</dbReference>
<evidence type="ECO:0000256" key="4">
    <source>
        <dbReference type="ARBA" id="ARBA00022840"/>
    </source>
</evidence>
<dbReference type="PANTHER" id="PTHR11547:SF38">
    <property type="entry name" value="ARGININE KINASE 1-RELATED"/>
    <property type="match status" value="1"/>
</dbReference>
<dbReference type="InterPro" id="IPR014746">
    <property type="entry name" value="Gln_synth/guanido_kin_cat_dom"/>
</dbReference>
<dbReference type="EMBL" id="BLZR01000001">
    <property type="protein sequence ID" value="GFP77916.1"/>
    <property type="molecule type" value="Genomic_DNA"/>
</dbReference>
<protein>
    <recommendedName>
        <fullName evidence="5">Protein-arginine kinase</fullName>
        <ecNumber evidence="5">2.7.14.1</ecNumber>
    </recommendedName>
</protein>
<comment type="caution">
    <text evidence="5">Lacks conserved residue(s) required for the propagation of feature annotation.</text>
</comment>
<comment type="catalytic activity">
    <reaction evidence="5">
        <text>L-arginyl-[protein] + ATP = N(omega)-phospho-L-arginyl-[protein] + ADP + H(+)</text>
        <dbReference type="Rhea" id="RHEA:43384"/>
        <dbReference type="Rhea" id="RHEA-COMP:10532"/>
        <dbReference type="Rhea" id="RHEA-COMP:10533"/>
        <dbReference type="ChEBI" id="CHEBI:15378"/>
        <dbReference type="ChEBI" id="CHEBI:29965"/>
        <dbReference type="ChEBI" id="CHEBI:30616"/>
        <dbReference type="ChEBI" id="CHEBI:83226"/>
        <dbReference type="ChEBI" id="CHEBI:456216"/>
        <dbReference type="EC" id="2.7.14.1"/>
    </reaction>
</comment>
<sequence length="345" mass="39388">MNNWISGPDNANDEIVISSRVRLARNLKKIPFTNKLDENAGRENVDRIESAFYLNENTRDKFTTVRLWEMGGNVSTSYFEKHLISPNLLKSYKKTAFLVDKDETMSIMINEEDHIRLQCITKGFDIKEAYNEATKLDDMLENFLDYAFDERFGYLTACPTNIGTGMRASVMIHLPALTMNKEIDGLIKGLAQVGMTIRGLYGEGSNADSNIYQISNQVTLGITEEEILTNLQAVVSQITAQEIKSREYLRANYEYEILDKIYRSIGILKNAIILSSKECLELLSYVRLGVEMSIIDDIDKKLLNSLLVLIQPASLQLKVGRKLTEKERDMERGKLVRETFRKINN</sequence>
<reference evidence="9 10" key="1">
    <citation type="submission" date="2020-07" db="EMBL/GenBank/DDBJ databases">
        <title>A new beta-1,3-glucan-decomposing anaerobic bacterium isolated from anoxic soil subjected to biological soil disinfestation.</title>
        <authorList>
            <person name="Ueki A."/>
            <person name="Tonouchi A."/>
        </authorList>
    </citation>
    <scope>NUCLEOTIDE SEQUENCE [LARGE SCALE GENOMIC DNA]</scope>
    <source>
        <strain evidence="9 10">TW1</strain>
    </source>
</reference>
<dbReference type="GO" id="GO:0005615">
    <property type="term" value="C:extracellular space"/>
    <property type="evidence" value="ECO:0007669"/>
    <property type="project" value="TreeGrafter"/>
</dbReference>
<feature type="binding site" evidence="5 6">
    <location>
        <position position="82"/>
    </location>
    <ligand>
        <name>ATP</name>
        <dbReference type="ChEBI" id="CHEBI:30616"/>
    </ligand>
</feature>